<evidence type="ECO:0000259" key="5">
    <source>
        <dbReference type="PROSITE" id="PS50830"/>
    </source>
</evidence>
<dbReference type="SUPFAM" id="SSF50199">
    <property type="entry name" value="Staphylococcal nuclease"/>
    <property type="match status" value="1"/>
</dbReference>
<keyword evidence="8" id="KW-1185">Reference proteome</keyword>
<dbReference type="GO" id="GO:1990599">
    <property type="term" value="F:3' overhang single-stranded DNA endodeoxyribonuclease activity"/>
    <property type="evidence" value="ECO:0007669"/>
    <property type="project" value="UniProtKB-EC"/>
</dbReference>
<reference evidence="6 8" key="1">
    <citation type="submission" date="2015-04" db="EMBL/GenBank/DDBJ databases">
        <authorList>
            <person name="Calcutt M.J."/>
            <person name="Foecking M.F."/>
        </authorList>
    </citation>
    <scope>NUCLEOTIDE SEQUENCE [LARGE SCALE GENOMIC DNA]</scope>
    <source>
        <strain evidence="6 8">199/55</strain>
    </source>
</reference>
<sequence length="163" mass="18529">MRYLLCLVALGLSIQAYADNTIIIKNPLDVKISDGDTLSFRMKGDNVRVRLVGIDAPESKQQYGRESAAQLKHCLQGKDIKVTYKKKDGYGRLLGKLVVDGRDCNYNQVAAGAAWWYEDFANEQIPIDRQKYRYAHYHAQHKKLGLWGAGDVVKPSEWRKANK</sequence>
<evidence type="ECO:0000313" key="9">
    <source>
        <dbReference type="Proteomes" id="UP000255102"/>
    </source>
</evidence>
<reference evidence="7 9" key="2">
    <citation type="submission" date="2018-06" db="EMBL/GenBank/DDBJ databases">
        <authorList>
            <consortium name="Pathogen Informatics"/>
            <person name="Doyle S."/>
        </authorList>
    </citation>
    <scope>NUCLEOTIDE SEQUENCE [LARGE SCALE GENOMIC DNA]</scope>
    <source>
        <strain evidence="7 9">NCTC11227</strain>
    </source>
</reference>
<dbReference type="PANTHER" id="PTHR12302">
    <property type="entry name" value="EBNA2 BINDING PROTEIN P100"/>
    <property type="match status" value="1"/>
</dbReference>
<name>A0A378PP60_9GAMM</name>
<organism evidence="7 9">
    <name type="scientific">Moraxella ovis</name>
    <dbReference type="NCBI Taxonomy" id="29433"/>
    <lineage>
        <taxon>Bacteria</taxon>
        <taxon>Pseudomonadati</taxon>
        <taxon>Pseudomonadota</taxon>
        <taxon>Gammaproteobacteria</taxon>
        <taxon>Moraxellales</taxon>
        <taxon>Moraxellaceae</taxon>
        <taxon>Moraxella</taxon>
    </lineage>
</organism>
<dbReference type="EC" id="3.1.31.1" evidence="7"/>
<evidence type="ECO:0000313" key="6">
    <source>
        <dbReference type="EMBL" id="ANB92126.1"/>
    </source>
</evidence>
<evidence type="ECO:0000256" key="2">
    <source>
        <dbReference type="ARBA" id="ARBA00022759"/>
    </source>
</evidence>
<dbReference type="Pfam" id="PF00565">
    <property type="entry name" value="SNase"/>
    <property type="match status" value="1"/>
</dbReference>
<dbReference type="AlphaFoldDB" id="A0A378PP60"/>
<feature type="chain" id="PRO_5016830283" evidence="4">
    <location>
        <begin position="19"/>
        <end position="163"/>
    </location>
</feature>
<evidence type="ECO:0000313" key="7">
    <source>
        <dbReference type="EMBL" id="STY87900.1"/>
    </source>
</evidence>
<feature type="domain" description="TNase-like" evidence="5">
    <location>
        <begin position="31"/>
        <end position="149"/>
    </location>
</feature>
<dbReference type="PANTHER" id="PTHR12302:SF3">
    <property type="entry name" value="SERINE_THREONINE-PROTEIN KINASE 31"/>
    <property type="match status" value="1"/>
</dbReference>
<evidence type="ECO:0000256" key="1">
    <source>
        <dbReference type="ARBA" id="ARBA00022722"/>
    </source>
</evidence>
<dbReference type="SMART" id="SM00318">
    <property type="entry name" value="SNc"/>
    <property type="match status" value="1"/>
</dbReference>
<dbReference type="Proteomes" id="UP000255102">
    <property type="component" value="Unassembled WGS sequence"/>
</dbReference>
<dbReference type="KEGG" id="moi:MOVS_09240"/>
<dbReference type="InterPro" id="IPR035437">
    <property type="entry name" value="SNase_OB-fold_sf"/>
</dbReference>
<dbReference type="InterPro" id="IPR016071">
    <property type="entry name" value="Staphylococal_nuclease_OB-fold"/>
</dbReference>
<feature type="signal peptide" evidence="4">
    <location>
        <begin position="1"/>
        <end position="18"/>
    </location>
</feature>
<dbReference type="STRING" id="29433.MOVS_09240"/>
<dbReference type="EMBL" id="UGPW01000001">
    <property type="protein sequence ID" value="STY87900.1"/>
    <property type="molecule type" value="Genomic_DNA"/>
</dbReference>
<proteinExistence type="predicted"/>
<keyword evidence="2" id="KW-0255">Endonuclease</keyword>
<dbReference type="RefSeq" id="WP_046701466.1">
    <property type="nucleotide sequence ID" value="NZ_CP011158.1"/>
</dbReference>
<dbReference type="Gene3D" id="2.40.50.90">
    <property type="match status" value="1"/>
</dbReference>
<keyword evidence="1" id="KW-0540">Nuclease</keyword>
<dbReference type="PROSITE" id="PS50830">
    <property type="entry name" value="TNASE_3"/>
    <property type="match status" value="1"/>
</dbReference>
<keyword evidence="4" id="KW-0732">Signal</keyword>
<evidence type="ECO:0000256" key="4">
    <source>
        <dbReference type="SAM" id="SignalP"/>
    </source>
</evidence>
<protein>
    <submittedName>
        <fullName evidence="7">Thermonuclease</fullName>
        <ecNumber evidence="7">3.1.31.1</ecNumber>
    </submittedName>
</protein>
<keyword evidence="3 7" id="KW-0378">Hydrolase</keyword>
<evidence type="ECO:0000256" key="3">
    <source>
        <dbReference type="ARBA" id="ARBA00022801"/>
    </source>
</evidence>
<gene>
    <name evidence="7" type="primary">nuc</name>
    <name evidence="6" type="ORF">MOVS_09240</name>
    <name evidence="7" type="ORF">NCTC11227_01927</name>
</gene>
<evidence type="ECO:0000313" key="8">
    <source>
        <dbReference type="Proteomes" id="UP000076765"/>
    </source>
</evidence>
<dbReference type="Proteomes" id="UP000076765">
    <property type="component" value="Chromosome"/>
</dbReference>
<accession>A0A378PP60</accession>
<dbReference type="EMBL" id="CP011158">
    <property type="protein sequence ID" value="ANB92126.1"/>
    <property type="molecule type" value="Genomic_DNA"/>
</dbReference>